<evidence type="ECO:0000256" key="1">
    <source>
        <dbReference type="SAM" id="Phobius"/>
    </source>
</evidence>
<protein>
    <submittedName>
        <fullName evidence="2">Uncharacterized protein</fullName>
    </submittedName>
</protein>
<keyword evidence="1" id="KW-0472">Membrane</keyword>
<proteinExistence type="predicted"/>
<keyword evidence="3" id="KW-1185">Reference proteome</keyword>
<name>A0A2V1DJ46_9PLEO</name>
<sequence length="194" mass="21293">MSKTNDSTSYGDIKYRAFNMTRAAPVPLPSMSFVKFWETMSASSNSQWNHSFITSNPPPAKIKAQTLLGDYQGKGLNFYLPGAVNPGLGPAFLPRNDSDYAGTNTTIPLSNKSISLDQFAYRFLFAEGEAQRILYEVSASDTSTSKNPPEFFVDVHSIATTLRYRITIVPSLLLLGLLALIFAGIITVTLMAYT</sequence>
<keyword evidence="1" id="KW-1133">Transmembrane helix</keyword>
<dbReference type="Proteomes" id="UP000244855">
    <property type="component" value="Unassembled WGS sequence"/>
</dbReference>
<evidence type="ECO:0000313" key="3">
    <source>
        <dbReference type="Proteomes" id="UP000244855"/>
    </source>
</evidence>
<reference evidence="2 3" key="1">
    <citation type="journal article" date="2018" name="Sci. Rep.">
        <title>Comparative genomics provides insights into the lifestyle and reveals functional heterogeneity of dark septate endophytic fungi.</title>
        <authorList>
            <person name="Knapp D.G."/>
            <person name="Nemeth J.B."/>
            <person name="Barry K."/>
            <person name="Hainaut M."/>
            <person name="Henrissat B."/>
            <person name="Johnson J."/>
            <person name="Kuo A."/>
            <person name="Lim J.H.P."/>
            <person name="Lipzen A."/>
            <person name="Nolan M."/>
            <person name="Ohm R.A."/>
            <person name="Tamas L."/>
            <person name="Grigoriev I.V."/>
            <person name="Spatafora J.W."/>
            <person name="Nagy L.G."/>
            <person name="Kovacs G.M."/>
        </authorList>
    </citation>
    <scope>NUCLEOTIDE SEQUENCE [LARGE SCALE GENOMIC DNA]</scope>
    <source>
        <strain evidence="2 3">DSE2036</strain>
    </source>
</reference>
<dbReference type="EMBL" id="KZ805418">
    <property type="protein sequence ID" value="PVH98216.1"/>
    <property type="molecule type" value="Genomic_DNA"/>
</dbReference>
<dbReference type="AlphaFoldDB" id="A0A2V1DJ46"/>
<feature type="transmembrane region" description="Helical" evidence="1">
    <location>
        <begin position="172"/>
        <end position="193"/>
    </location>
</feature>
<evidence type="ECO:0000313" key="2">
    <source>
        <dbReference type="EMBL" id="PVH98216.1"/>
    </source>
</evidence>
<dbReference type="OrthoDB" id="3792378at2759"/>
<gene>
    <name evidence="2" type="ORF">DM02DRAFT_657539</name>
</gene>
<organism evidence="2 3">
    <name type="scientific">Periconia macrospinosa</name>
    <dbReference type="NCBI Taxonomy" id="97972"/>
    <lineage>
        <taxon>Eukaryota</taxon>
        <taxon>Fungi</taxon>
        <taxon>Dikarya</taxon>
        <taxon>Ascomycota</taxon>
        <taxon>Pezizomycotina</taxon>
        <taxon>Dothideomycetes</taxon>
        <taxon>Pleosporomycetidae</taxon>
        <taxon>Pleosporales</taxon>
        <taxon>Massarineae</taxon>
        <taxon>Periconiaceae</taxon>
        <taxon>Periconia</taxon>
    </lineage>
</organism>
<keyword evidence="1" id="KW-0812">Transmembrane</keyword>
<accession>A0A2V1DJ46</accession>